<dbReference type="SUPFAM" id="SSF56281">
    <property type="entry name" value="Metallo-hydrolase/oxidoreductase"/>
    <property type="match status" value="1"/>
</dbReference>
<dbReference type="RefSeq" id="WP_151079374.1">
    <property type="nucleotide sequence ID" value="NZ_CP047647.1"/>
</dbReference>
<dbReference type="GO" id="GO:0070290">
    <property type="term" value="F:N-acylphosphatidylethanolamine-specific phospholipase D activity"/>
    <property type="evidence" value="ECO:0007669"/>
    <property type="project" value="InterPro"/>
</dbReference>
<keyword evidence="2" id="KW-1185">Reference proteome</keyword>
<dbReference type="EMBL" id="VTWU01000004">
    <property type="protein sequence ID" value="KAA9332433.1"/>
    <property type="molecule type" value="Genomic_DNA"/>
</dbReference>
<sequence>MPAQPHYVRNDALPTIRRNYLGNLMFGRQFANGDVLYQPQFSDVFRWKVLTKNPQAEEKKRDTWAPAVQPCAAVLRQCPDDTLLWLGHATFWLRMGGRTLLFDPLLFDLPLLKRRHALPCAPSDLTGIDYLLLSHGHRDHLDEKSLKLLARQNPQAQVLGPLRVEPLLRGVTRPLPVQEAGWWQQYDLGPAAPLEIYYLPARHWHRRGIGDLNTVLWGSFLIREVVTGRTLYFAGDSAEGPHFYEIEEQFGPLDVVLMPIGAYKPAFMMRLSHMNPHEAAKATNQLRAGHLVPMHHGTYDLSDEPASEPLQTLEQIAAEGWLSAQLHAPAVGQPLSLTDMD</sequence>
<dbReference type="InterPro" id="IPR036866">
    <property type="entry name" value="RibonucZ/Hydroxyglut_hydro"/>
</dbReference>
<dbReference type="Gene3D" id="3.60.15.10">
    <property type="entry name" value="Ribonuclease Z/Hydroxyacylglutathione hydrolase-like"/>
    <property type="match status" value="1"/>
</dbReference>
<comment type="caution">
    <text evidence="1">The sequence shown here is derived from an EMBL/GenBank/DDBJ whole genome shotgun (WGS) entry which is preliminary data.</text>
</comment>
<evidence type="ECO:0000313" key="2">
    <source>
        <dbReference type="Proteomes" id="UP000326380"/>
    </source>
</evidence>
<dbReference type="InterPro" id="IPR024884">
    <property type="entry name" value="NAPE-PLD"/>
</dbReference>
<dbReference type="InterPro" id="IPR001279">
    <property type="entry name" value="Metallo-B-lactamas"/>
</dbReference>
<dbReference type="GO" id="GO:0005737">
    <property type="term" value="C:cytoplasm"/>
    <property type="evidence" value="ECO:0007669"/>
    <property type="project" value="TreeGrafter"/>
</dbReference>
<dbReference type="AlphaFoldDB" id="A0A7L4ZUT2"/>
<dbReference type="PANTHER" id="PTHR15032:SF4">
    <property type="entry name" value="N-ACYL-PHOSPHATIDYLETHANOLAMINE-HYDROLYZING PHOSPHOLIPASE D"/>
    <property type="match status" value="1"/>
</dbReference>
<dbReference type="GO" id="GO:0008270">
    <property type="term" value="F:zinc ion binding"/>
    <property type="evidence" value="ECO:0007669"/>
    <property type="project" value="InterPro"/>
</dbReference>
<evidence type="ECO:0000313" key="1">
    <source>
        <dbReference type="EMBL" id="KAA9332433.1"/>
    </source>
</evidence>
<dbReference type="PIRSF" id="PIRSF038896">
    <property type="entry name" value="NAPE-PLD"/>
    <property type="match status" value="1"/>
</dbReference>
<dbReference type="Pfam" id="PF12706">
    <property type="entry name" value="Lactamase_B_2"/>
    <property type="match status" value="1"/>
</dbReference>
<name>A0A7L4ZUT2_9BACT</name>
<gene>
    <name evidence="1" type="ORF">F0P96_13245</name>
</gene>
<reference evidence="1 2" key="1">
    <citation type="submission" date="2019-09" db="EMBL/GenBank/DDBJ databases">
        <title>Genome sequence of Hymenobacter sp. M3.</title>
        <authorList>
            <person name="Srinivasan S."/>
        </authorList>
    </citation>
    <scope>NUCLEOTIDE SEQUENCE [LARGE SCALE GENOMIC DNA]</scope>
    <source>
        <strain evidence="1 2">M3</strain>
    </source>
</reference>
<dbReference type="PANTHER" id="PTHR15032">
    <property type="entry name" value="N-ACYL-PHOSPHATIDYLETHANOLAMINE-HYDROLYZING PHOSPHOLIPASE D"/>
    <property type="match status" value="1"/>
</dbReference>
<proteinExistence type="predicted"/>
<dbReference type="Proteomes" id="UP000326380">
    <property type="component" value="Unassembled WGS sequence"/>
</dbReference>
<organism evidence="1 2">
    <name type="scientific">Hymenobacter busanensis</name>
    <dbReference type="NCBI Taxonomy" id="2607656"/>
    <lineage>
        <taxon>Bacteria</taxon>
        <taxon>Pseudomonadati</taxon>
        <taxon>Bacteroidota</taxon>
        <taxon>Cytophagia</taxon>
        <taxon>Cytophagales</taxon>
        <taxon>Hymenobacteraceae</taxon>
        <taxon>Hymenobacter</taxon>
    </lineage>
</organism>
<accession>A0A7L4ZUT2</accession>
<protein>
    <submittedName>
        <fullName evidence="1">Uncharacterized protein</fullName>
    </submittedName>
</protein>